<evidence type="ECO:0000256" key="3">
    <source>
        <dbReference type="ARBA" id="ARBA00023143"/>
    </source>
</evidence>
<dbReference type="SUPFAM" id="SSF64518">
    <property type="entry name" value="Phase 1 flagellin"/>
    <property type="match status" value="1"/>
</dbReference>
<dbReference type="EMBL" id="CP024201">
    <property type="protein sequence ID" value="ATQ41336.1"/>
    <property type="molecule type" value="Genomic_DNA"/>
</dbReference>
<comment type="similarity">
    <text evidence="1 4">Belongs to the bacterial flagellin family.</text>
</comment>
<dbReference type="PANTHER" id="PTHR42792:SF2">
    <property type="entry name" value="FLAGELLIN"/>
    <property type="match status" value="1"/>
</dbReference>
<evidence type="ECO:0000256" key="5">
    <source>
        <dbReference type="SAM" id="MobiDB-lite"/>
    </source>
</evidence>
<evidence type="ECO:0000256" key="1">
    <source>
        <dbReference type="ARBA" id="ARBA00005709"/>
    </source>
</evidence>
<reference evidence="8 9" key="1">
    <citation type="submission" date="2017-10" db="EMBL/GenBank/DDBJ databases">
        <title>Genome sequence of Caulobacter mirabilis FWC38.</title>
        <authorList>
            <person name="Fiebig A."/>
            <person name="Crosson S."/>
        </authorList>
    </citation>
    <scope>NUCLEOTIDE SEQUENCE [LARGE SCALE GENOMIC DNA]</scope>
    <source>
        <strain evidence="8 9">FWC 38</strain>
    </source>
</reference>
<gene>
    <name evidence="8" type="ORF">CSW64_02360</name>
</gene>
<dbReference type="GO" id="GO:0005576">
    <property type="term" value="C:extracellular region"/>
    <property type="evidence" value="ECO:0007669"/>
    <property type="project" value="UniProtKB-SubCell"/>
</dbReference>
<evidence type="ECO:0000313" key="8">
    <source>
        <dbReference type="EMBL" id="ATQ41336.1"/>
    </source>
</evidence>
<dbReference type="InterPro" id="IPR001492">
    <property type="entry name" value="Flagellin"/>
</dbReference>
<keyword evidence="3 4" id="KW-0975">Bacterial flagellum</keyword>
<feature type="region of interest" description="Disordered" evidence="5">
    <location>
        <begin position="1"/>
        <end position="87"/>
    </location>
</feature>
<dbReference type="Pfam" id="PF00669">
    <property type="entry name" value="Flagellin_N"/>
    <property type="match status" value="1"/>
</dbReference>
<evidence type="ECO:0000256" key="4">
    <source>
        <dbReference type="RuleBase" id="RU362073"/>
    </source>
</evidence>
<dbReference type="PANTHER" id="PTHR42792">
    <property type="entry name" value="FLAGELLIN"/>
    <property type="match status" value="1"/>
</dbReference>
<dbReference type="Proteomes" id="UP000228945">
    <property type="component" value="Chromosome"/>
</dbReference>
<protein>
    <recommendedName>
        <fullName evidence="4">Flagellin</fullName>
    </recommendedName>
</protein>
<organism evidence="8 9">
    <name type="scientific">Caulobacter mirabilis</name>
    <dbReference type="NCBI Taxonomy" id="69666"/>
    <lineage>
        <taxon>Bacteria</taxon>
        <taxon>Pseudomonadati</taxon>
        <taxon>Pseudomonadota</taxon>
        <taxon>Alphaproteobacteria</taxon>
        <taxon>Caulobacterales</taxon>
        <taxon>Caulobacteraceae</taxon>
        <taxon>Caulobacter</taxon>
    </lineage>
</organism>
<keyword evidence="9" id="KW-1185">Reference proteome</keyword>
<proteinExistence type="inferred from homology"/>
<evidence type="ECO:0000313" key="9">
    <source>
        <dbReference type="Proteomes" id="UP000228945"/>
    </source>
</evidence>
<dbReference type="GO" id="GO:0005198">
    <property type="term" value="F:structural molecule activity"/>
    <property type="evidence" value="ECO:0007669"/>
    <property type="project" value="UniProtKB-UniRule"/>
</dbReference>
<evidence type="ECO:0000259" key="7">
    <source>
        <dbReference type="Pfam" id="PF00700"/>
    </source>
</evidence>
<evidence type="ECO:0000259" key="6">
    <source>
        <dbReference type="Pfam" id="PF00669"/>
    </source>
</evidence>
<feature type="domain" description="Flagellin C-terminal" evidence="7">
    <location>
        <begin position="638"/>
        <end position="689"/>
    </location>
</feature>
<keyword evidence="4" id="KW-0964">Secreted</keyword>
<comment type="subunit">
    <text evidence="2">In C.crescentus, the flagellar filament is composed of multiple flagellins of 29 kDa; 27 kDa and 25 kDa.</text>
</comment>
<feature type="domain" description="Flagellin N-terminal" evidence="6">
    <location>
        <begin position="98"/>
        <end position="235"/>
    </location>
</feature>
<name>A0A2D2ATL7_9CAUL</name>
<dbReference type="KEGG" id="cmb:CSW64_02360"/>
<sequence length="695" mass="72380">MGGRVPAADRGHPCGGHRGPQDRRPRLHHGLHRVELRPAAGAGLGRDRRLSRPRASSLTADRADRQRSHIRQTPYCSARPRIPRRGQSRISGAALSSINTNRAALQALRALNAAADQLRASETRIATGLRIAGPKDDGATFSIAQGMRAEVSGWQVVGQGLARGQSILDVAYAGAERISDLLVGLKERAVAYNDATLDTVAKAAIRSEMEAITRQIDQIAKGTDFDGVNLLTGRATINTRTETTYLTTLKQPLRVFNDRMSALPEGSTHATSTSEGYSLPTSPLTPPSFAAAVAAASGTNSQTIAVDAGPTGGRISLLLDAYGAPDIVEIWQNGTRVAATGQAYAPGGGAVGPGAAVSNQHLLSFDYDPADGQTIEFRFNENVSVSGTAWKLSGAVLQDPADPPPARQTTVSTVIGTSAEFDPPLPSADPEQVGRALGVRPQGSSSTYTLDAGGQAGRMDMTFDAFGDADRVEIWQGGVRVAASGQAYAAGGGAVGPAAAVSGRQTISFDYDPAGGPLSFRFNEGGGTPESAWVVSSLSLNAANAPLPATAAGTSGRQEPGFGLIHYDFLANPRGDSHLRASSRDLTAAGLRLDALNWDTPETILATIDVAGKLAIQAATYFGERLAGFNRTGAQTGRMSDVVQTGVGNLVDADLAKEGARLQALQVQQRLAAQSLTIANAAPQWLLSLYRGSGG</sequence>
<dbReference type="InterPro" id="IPR001029">
    <property type="entry name" value="Flagellin_N"/>
</dbReference>
<comment type="function">
    <text evidence="4">Flagellin is the subunit protein which polymerizes to form the filaments of bacterial flagella.</text>
</comment>
<accession>A0A2D2ATL7</accession>
<dbReference type="GO" id="GO:0009288">
    <property type="term" value="C:bacterial-type flagellum"/>
    <property type="evidence" value="ECO:0007669"/>
    <property type="project" value="UniProtKB-SubCell"/>
</dbReference>
<dbReference type="AlphaFoldDB" id="A0A2D2ATL7"/>
<evidence type="ECO:0000256" key="2">
    <source>
        <dbReference type="ARBA" id="ARBA00011829"/>
    </source>
</evidence>
<dbReference type="Pfam" id="PF00700">
    <property type="entry name" value="Flagellin_C"/>
    <property type="match status" value="1"/>
</dbReference>
<dbReference type="InterPro" id="IPR046358">
    <property type="entry name" value="Flagellin_C"/>
</dbReference>
<comment type="subcellular location">
    <subcellularLocation>
        <location evidence="4">Secreted</location>
    </subcellularLocation>
    <subcellularLocation>
        <location evidence="4">Bacterial flagellum</location>
    </subcellularLocation>
</comment>
<dbReference type="Gene3D" id="1.20.1330.10">
    <property type="entry name" value="f41 fragment of flagellin, N-terminal domain"/>
    <property type="match status" value="1"/>
</dbReference>